<evidence type="ECO:0000256" key="10">
    <source>
        <dbReference type="PROSITE-ProRule" id="PRU01360"/>
    </source>
</evidence>
<evidence type="ECO:0000256" key="1">
    <source>
        <dbReference type="ARBA" id="ARBA00004571"/>
    </source>
</evidence>
<dbReference type="GO" id="GO:0044718">
    <property type="term" value="P:siderophore transmembrane transport"/>
    <property type="evidence" value="ECO:0007669"/>
    <property type="project" value="TreeGrafter"/>
</dbReference>
<feature type="domain" description="TonB-dependent receptor-like beta-barrel" evidence="12">
    <location>
        <begin position="213"/>
        <end position="607"/>
    </location>
</feature>
<evidence type="ECO:0000259" key="12">
    <source>
        <dbReference type="Pfam" id="PF00593"/>
    </source>
</evidence>
<dbReference type="SUPFAM" id="SSF56935">
    <property type="entry name" value="Porins"/>
    <property type="match status" value="1"/>
</dbReference>
<dbReference type="Gene3D" id="2.170.130.10">
    <property type="entry name" value="TonB-dependent receptor, plug domain"/>
    <property type="match status" value="1"/>
</dbReference>
<evidence type="ECO:0000256" key="3">
    <source>
        <dbReference type="ARBA" id="ARBA00022452"/>
    </source>
</evidence>
<dbReference type="InterPro" id="IPR036942">
    <property type="entry name" value="Beta-barrel_TonB_sf"/>
</dbReference>
<dbReference type="Gene3D" id="2.40.170.20">
    <property type="entry name" value="TonB-dependent receptor, beta-barrel domain"/>
    <property type="match status" value="1"/>
</dbReference>
<evidence type="ECO:0000256" key="9">
    <source>
        <dbReference type="ARBA" id="ARBA00023237"/>
    </source>
</evidence>
<dbReference type="AlphaFoldDB" id="A0A2H0XY30"/>
<keyword evidence="8" id="KW-0675">Receptor</keyword>
<dbReference type="PROSITE" id="PS52016">
    <property type="entry name" value="TONB_DEPENDENT_REC_3"/>
    <property type="match status" value="1"/>
</dbReference>
<feature type="domain" description="TonB-dependent receptor plug" evidence="13">
    <location>
        <begin position="63"/>
        <end position="168"/>
    </location>
</feature>
<evidence type="ECO:0000313" key="14">
    <source>
        <dbReference type="EMBL" id="PIS29019.1"/>
    </source>
</evidence>
<comment type="caution">
    <text evidence="14">The sequence shown here is derived from an EMBL/GenBank/DDBJ whole genome shotgun (WGS) entry which is preliminary data.</text>
</comment>
<dbReference type="CDD" id="cd01347">
    <property type="entry name" value="ligand_gated_channel"/>
    <property type="match status" value="1"/>
</dbReference>
<dbReference type="InterPro" id="IPR012910">
    <property type="entry name" value="Plug_dom"/>
</dbReference>
<keyword evidence="3 10" id="KW-1134">Transmembrane beta strand</keyword>
<keyword evidence="5" id="KW-0732">Signal</keyword>
<evidence type="ECO:0000256" key="6">
    <source>
        <dbReference type="ARBA" id="ARBA00023077"/>
    </source>
</evidence>
<dbReference type="Proteomes" id="UP000231343">
    <property type="component" value="Unassembled WGS sequence"/>
</dbReference>
<protein>
    <recommendedName>
        <fullName evidence="16">TonB-dependent receptor</fullName>
    </recommendedName>
</protein>
<dbReference type="InterPro" id="IPR000531">
    <property type="entry name" value="Beta-barrel_TonB"/>
</dbReference>
<name>A0A2H0XY30_UNCSA</name>
<dbReference type="Pfam" id="PF00593">
    <property type="entry name" value="TonB_dep_Rec_b-barrel"/>
    <property type="match status" value="1"/>
</dbReference>
<keyword evidence="6 11" id="KW-0798">TonB box</keyword>
<dbReference type="GO" id="GO:0015344">
    <property type="term" value="F:siderophore uptake transmembrane transporter activity"/>
    <property type="evidence" value="ECO:0007669"/>
    <property type="project" value="TreeGrafter"/>
</dbReference>
<proteinExistence type="inferred from homology"/>
<evidence type="ECO:0000256" key="2">
    <source>
        <dbReference type="ARBA" id="ARBA00022448"/>
    </source>
</evidence>
<evidence type="ECO:0000256" key="7">
    <source>
        <dbReference type="ARBA" id="ARBA00023136"/>
    </source>
</evidence>
<accession>A0A2H0XY30</accession>
<organism evidence="14 15">
    <name type="scientific">Candidatus Saganbacteria bacterium CG08_land_8_20_14_0_20_45_16</name>
    <dbReference type="NCBI Taxonomy" id="2014293"/>
    <lineage>
        <taxon>Bacteria</taxon>
        <taxon>Bacillati</taxon>
        <taxon>Saganbacteria</taxon>
    </lineage>
</organism>
<reference evidence="14 15" key="1">
    <citation type="submission" date="2017-09" db="EMBL/GenBank/DDBJ databases">
        <title>Depth-based differentiation of microbial function through sediment-hosted aquifers and enrichment of novel symbionts in the deep terrestrial subsurface.</title>
        <authorList>
            <person name="Probst A.J."/>
            <person name="Ladd B."/>
            <person name="Jarett J.K."/>
            <person name="Geller-Mcgrath D.E."/>
            <person name="Sieber C.M."/>
            <person name="Emerson J.B."/>
            <person name="Anantharaman K."/>
            <person name="Thomas B.C."/>
            <person name="Malmstrom R."/>
            <person name="Stieglmeier M."/>
            <person name="Klingl A."/>
            <person name="Woyke T."/>
            <person name="Ryan C.M."/>
            <person name="Banfield J.F."/>
        </authorList>
    </citation>
    <scope>NUCLEOTIDE SEQUENCE [LARGE SCALE GENOMIC DNA]</scope>
    <source>
        <strain evidence="14">CG08_land_8_20_14_0_20_45_16</strain>
    </source>
</reference>
<evidence type="ECO:0000256" key="8">
    <source>
        <dbReference type="ARBA" id="ARBA00023170"/>
    </source>
</evidence>
<evidence type="ECO:0000313" key="15">
    <source>
        <dbReference type="Proteomes" id="UP000231343"/>
    </source>
</evidence>
<keyword evidence="2 10" id="KW-0813">Transport</keyword>
<keyword evidence="7 10" id="KW-0472">Membrane</keyword>
<gene>
    <name evidence="14" type="ORF">COT42_06425</name>
</gene>
<dbReference type="Pfam" id="PF07715">
    <property type="entry name" value="Plug"/>
    <property type="match status" value="1"/>
</dbReference>
<dbReference type="InterPro" id="IPR037066">
    <property type="entry name" value="Plug_dom_sf"/>
</dbReference>
<evidence type="ECO:0000256" key="11">
    <source>
        <dbReference type="RuleBase" id="RU003357"/>
    </source>
</evidence>
<keyword evidence="9 10" id="KW-0998">Cell outer membrane</keyword>
<dbReference type="EMBL" id="PEYM01000105">
    <property type="protein sequence ID" value="PIS29019.1"/>
    <property type="molecule type" value="Genomic_DNA"/>
</dbReference>
<dbReference type="PANTHER" id="PTHR30069:SF29">
    <property type="entry name" value="HEMOGLOBIN AND HEMOGLOBIN-HAPTOGLOBIN-BINDING PROTEIN 1-RELATED"/>
    <property type="match status" value="1"/>
</dbReference>
<evidence type="ECO:0000259" key="13">
    <source>
        <dbReference type="Pfam" id="PF07715"/>
    </source>
</evidence>
<evidence type="ECO:0000256" key="4">
    <source>
        <dbReference type="ARBA" id="ARBA00022692"/>
    </source>
</evidence>
<evidence type="ECO:0000256" key="5">
    <source>
        <dbReference type="ARBA" id="ARBA00022729"/>
    </source>
</evidence>
<keyword evidence="4 10" id="KW-0812">Transmembrane</keyword>
<dbReference type="PANTHER" id="PTHR30069">
    <property type="entry name" value="TONB-DEPENDENT OUTER MEMBRANE RECEPTOR"/>
    <property type="match status" value="1"/>
</dbReference>
<dbReference type="GO" id="GO:0009279">
    <property type="term" value="C:cell outer membrane"/>
    <property type="evidence" value="ECO:0007669"/>
    <property type="project" value="UniProtKB-SubCell"/>
</dbReference>
<dbReference type="InterPro" id="IPR039426">
    <property type="entry name" value="TonB-dep_rcpt-like"/>
</dbReference>
<sequence length="638" mass="69871">MVMKKASRHQGIKASRFSLVNLLIVILLHLSVVICQLSVAQELPRFYGEEVVVTALRVPRLKSTVPWPTVVIMQEEIKNSGAVKLGDVVRSISGLSIKANGGLSSQLSARVRGSNSQQVLVLINGNRLNSPSLGTFDLGDLLLADVEKIEVVKAPLSAVYGADAVGGVINVLTKKPSATVVNQVALQYGEFNTTDFTFSSTGPFYFFSATSLYSAGFRANSDFKADDFNLRLAADPGRTHVEVGVKKYSANKGAPGSLDFLTPQARQTDNNLICDLKYELVDLGLKLSLSSVDLQQHYQNPLSWPPVDTTNNTLTSVTDIQQEVDWDSVNATVMGLELRSDKSASSSSGNNEVNNRAVYLQHELTLAGQTNLVAGLRGDLSQVYGNHLSPRLGLVLPLGEDQRVRISWGSSYKAPTINDLYWTKLTETSDWGGVTYVGTTEGNPNLRAETAQSLDLTVERDLGLSSNLRLSFFLSRVNDLIRWSTTNVSSTAYISAPQNVTNVETNGCELEIVEQLNQRLKLSLNLTGQSVKDASNDLIINYSPQVQGGLRLEHNDCFGWASNFSLRYVGEQFTDLANTNRLKAYTVADLALIRDFGQVSLKLSLDNMFNESYAESYGFSDVYPMPGRRYNIGVSYKL</sequence>
<comment type="similarity">
    <text evidence="10 11">Belongs to the TonB-dependent receptor family.</text>
</comment>
<comment type="subcellular location">
    <subcellularLocation>
        <location evidence="1 10">Cell outer membrane</location>
        <topology evidence="1 10">Multi-pass membrane protein</topology>
    </subcellularLocation>
</comment>
<evidence type="ECO:0008006" key="16">
    <source>
        <dbReference type="Google" id="ProtNLM"/>
    </source>
</evidence>